<dbReference type="OrthoDB" id="1492759at2"/>
<accession>A0A563DIE5</accession>
<dbReference type="EMBL" id="SELH01000013">
    <property type="protein sequence ID" value="TWP29859.1"/>
    <property type="molecule type" value="Genomic_DNA"/>
</dbReference>
<gene>
    <name evidence="4" type="ORF">ETU09_02440</name>
</gene>
<evidence type="ECO:0000313" key="4">
    <source>
        <dbReference type="EMBL" id="TWP29859.1"/>
    </source>
</evidence>
<comment type="caution">
    <text evidence="4">The sequence shown here is derived from an EMBL/GenBank/DDBJ whole genome shotgun (WGS) entry which is preliminary data.</text>
</comment>
<name>A0A563DIE5_9FLAO</name>
<dbReference type="Pfam" id="PF18942">
    <property type="entry name" value="DUF5689"/>
    <property type="match status" value="1"/>
</dbReference>
<feature type="signal peptide" evidence="1">
    <location>
        <begin position="1"/>
        <end position="22"/>
    </location>
</feature>
<protein>
    <submittedName>
        <fullName evidence="4">Uncharacterized protein</fullName>
    </submittedName>
</protein>
<dbReference type="Proteomes" id="UP000319499">
    <property type="component" value="Unassembled WGS sequence"/>
</dbReference>
<proteinExistence type="predicted"/>
<evidence type="ECO:0000259" key="2">
    <source>
        <dbReference type="Pfam" id="PF18942"/>
    </source>
</evidence>
<dbReference type="Pfam" id="PF19886">
    <property type="entry name" value="DUF6359"/>
    <property type="match status" value="1"/>
</dbReference>
<feature type="chain" id="PRO_5021933717" evidence="1">
    <location>
        <begin position="23"/>
        <end position="589"/>
    </location>
</feature>
<dbReference type="InterPro" id="IPR043744">
    <property type="entry name" value="DUF5689"/>
</dbReference>
<keyword evidence="5" id="KW-1185">Reference proteome</keyword>
<dbReference type="InterPro" id="IPR045939">
    <property type="entry name" value="YhcR_N"/>
</dbReference>
<organism evidence="4 5">
    <name type="scientific">Apibacter muscae</name>
    <dbReference type="NCBI Taxonomy" id="2509004"/>
    <lineage>
        <taxon>Bacteria</taxon>
        <taxon>Pseudomonadati</taxon>
        <taxon>Bacteroidota</taxon>
        <taxon>Flavobacteriia</taxon>
        <taxon>Flavobacteriales</taxon>
        <taxon>Weeksellaceae</taxon>
        <taxon>Apibacter</taxon>
    </lineage>
</organism>
<dbReference type="AlphaFoldDB" id="A0A563DIE5"/>
<evidence type="ECO:0000259" key="3">
    <source>
        <dbReference type="Pfam" id="PF19886"/>
    </source>
</evidence>
<reference evidence="4 5" key="1">
    <citation type="submission" date="2019-02" db="EMBL/GenBank/DDBJ databases">
        <title>Apibacter muscae sp. nov.: a novel member of the house fly microbiota.</title>
        <authorList>
            <person name="Park R."/>
        </authorList>
    </citation>
    <scope>NUCLEOTIDE SEQUENCE [LARGE SCALE GENOMIC DNA]</scope>
    <source>
        <strain evidence="4 5">AL1</strain>
    </source>
</reference>
<feature type="domain" description="Endonuclease YhcR N-terminal" evidence="3">
    <location>
        <begin position="283"/>
        <end position="396"/>
    </location>
</feature>
<feature type="domain" description="DUF5689" evidence="2">
    <location>
        <begin position="38"/>
        <end position="259"/>
    </location>
</feature>
<dbReference type="RefSeq" id="WP_146291657.1">
    <property type="nucleotide sequence ID" value="NZ_SELH01000013.1"/>
</dbReference>
<evidence type="ECO:0000313" key="5">
    <source>
        <dbReference type="Proteomes" id="UP000319499"/>
    </source>
</evidence>
<keyword evidence="1" id="KW-0732">Signal</keyword>
<sequence>MKKFIMIIVTFALFFVPLSCVHDDDYQSPIINYPNLTANYTIPQLKAEATETSTLLHKDSIIEGFVVSSDEGGNIYKNLYITTSDGKSGIQLNINQSNIYNYYPAGRKVYVKLKGLYLAKQYDIAQLGGEKYGSSIVGQAEWNLVKNMILLAEDKVNEETLVQHYTNIENAIKNENLATLIELDSVQFQEKYLNKTYYDSDNTSGSYIEDKQGNILNVRVSSYAKFANNILPSGSGRIKGILTKYKSTWQLMLRTIQDVNLDQSRWNKEEEKGDTEGTKENPFTISQAMNNQGQTGKWVKGYIVGSVTGQSIVEGAQFNAPFTTQSNILIAASPNETDYTKCIPVQLPYDATGVNTVRPNLNLATNPVNFKREVMVYGDLTTYFNQAGMKNTSDYVLGKEDNSSNTLPEDGEENSQTTNTLVFPGGDFEDYNAFISSLNSFGIKPYANLSNQTGINNSNSLHLKTDGTSANEYVFTILAQKKLLQQPKKIQFYIKGKSNKTISISLFKTDQISYYAFNLGDVSEDKVITASSNNSYSGIIDTNGQWALITLDISGLSDLNLNQPSNNFFGLKVGKLASYNIFMDEFRIY</sequence>
<evidence type="ECO:0000256" key="1">
    <source>
        <dbReference type="SAM" id="SignalP"/>
    </source>
</evidence>